<gene>
    <name evidence="2" type="ORF">COV31_00215</name>
</gene>
<dbReference type="Proteomes" id="UP000230232">
    <property type="component" value="Unassembled WGS sequence"/>
</dbReference>
<reference evidence="2 3" key="1">
    <citation type="submission" date="2017-09" db="EMBL/GenBank/DDBJ databases">
        <title>Depth-based differentiation of microbial function through sediment-hosted aquifers and enrichment of novel symbionts in the deep terrestrial subsurface.</title>
        <authorList>
            <person name="Probst A.J."/>
            <person name="Ladd B."/>
            <person name="Jarett J.K."/>
            <person name="Geller-Mcgrath D.E."/>
            <person name="Sieber C.M."/>
            <person name="Emerson J.B."/>
            <person name="Anantharaman K."/>
            <person name="Thomas B.C."/>
            <person name="Malmstrom R."/>
            <person name="Stieglmeier M."/>
            <person name="Klingl A."/>
            <person name="Woyke T."/>
            <person name="Ryan C.M."/>
            <person name="Banfield J.F."/>
        </authorList>
    </citation>
    <scope>NUCLEOTIDE SEQUENCE [LARGE SCALE GENOMIC DNA]</scope>
    <source>
        <strain evidence="2">CG10_big_fil_rev_8_21_14_0_10_46_23</strain>
    </source>
</reference>
<protein>
    <recommendedName>
        <fullName evidence="4">Glycosyl transferase family 1 domain-containing protein</fullName>
    </recommendedName>
</protein>
<dbReference type="PANTHER" id="PTHR46401:SF2">
    <property type="entry name" value="GLYCOSYLTRANSFERASE WBBK-RELATED"/>
    <property type="match status" value="1"/>
</dbReference>
<dbReference type="AlphaFoldDB" id="A0A2H0R548"/>
<dbReference type="Gene3D" id="3.40.50.2000">
    <property type="entry name" value="Glycogen Phosphorylase B"/>
    <property type="match status" value="2"/>
</dbReference>
<organism evidence="2 3">
    <name type="scientific">Candidatus Yanofskybacteria bacterium CG10_big_fil_rev_8_21_14_0_10_46_23</name>
    <dbReference type="NCBI Taxonomy" id="1975098"/>
    <lineage>
        <taxon>Bacteria</taxon>
        <taxon>Candidatus Yanofskyibacteriota</taxon>
    </lineage>
</organism>
<evidence type="ECO:0000256" key="1">
    <source>
        <dbReference type="ARBA" id="ARBA00022679"/>
    </source>
</evidence>
<proteinExistence type="predicted"/>
<comment type="caution">
    <text evidence="2">The sequence shown here is derived from an EMBL/GenBank/DDBJ whole genome shotgun (WGS) entry which is preliminary data.</text>
</comment>
<dbReference type="EMBL" id="PCXO01000003">
    <property type="protein sequence ID" value="PIR41649.1"/>
    <property type="molecule type" value="Genomic_DNA"/>
</dbReference>
<evidence type="ECO:0000313" key="3">
    <source>
        <dbReference type="Proteomes" id="UP000230232"/>
    </source>
</evidence>
<sequence>MKDNKKLTVLYFGSYSLNNARNANLMEGLKSNGVEILECRDNSHSYFLKYLKLFLNYLKFIGRFDVLIVGFPGQELMPLARILTLKPIIFDVFTSHYMGYILDRKYFSAQSFRAKYYHFLDRWSCRLADLVILDTQAHIDYFVKEFRLDPNKFRRVLLGANSDLFNRSRADVSTSQEFQVAFWGNFIPLQGVEYIIQAAKILESQNIRFYFIGAGGQTLAENKRLAESLRLSNIEFTGRLSQEDLNKMITKADITLGAFADGVKTDVTIQNKIYEALAMGKAIVTSRTTAIQEVLTDGKNCILCNPANPKDLADKILMLANNPELKERVSSNGYEFFKKYLSEEQIGLELKKIIEKIT</sequence>
<evidence type="ECO:0008006" key="4">
    <source>
        <dbReference type="Google" id="ProtNLM"/>
    </source>
</evidence>
<dbReference type="SUPFAM" id="SSF53756">
    <property type="entry name" value="UDP-Glycosyltransferase/glycogen phosphorylase"/>
    <property type="match status" value="1"/>
</dbReference>
<dbReference type="GO" id="GO:0016757">
    <property type="term" value="F:glycosyltransferase activity"/>
    <property type="evidence" value="ECO:0007669"/>
    <property type="project" value="TreeGrafter"/>
</dbReference>
<evidence type="ECO:0000313" key="2">
    <source>
        <dbReference type="EMBL" id="PIR41649.1"/>
    </source>
</evidence>
<dbReference type="Pfam" id="PF13692">
    <property type="entry name" value="Glyco_trans_1_4"/>
    <property type="match status" value="1"/>
</dbReference>
<name>A0A2H0R548_9BACT</name>
<dbReference type="GO" id="GO:0009103">
    <property type="term" value="P:lipopolysaccharide biosynthetic process"/>
    <property type="evidence" value="ECO:0007669"/>
    <property type="project" value="TreeGrafter"/>
</dbReference>
<keyword evidence="1" id="KW-0808">Transferase</keyword>
<accession>A0A2H0R548</accession>
<dbReference type="PANTHER" id="PTHR46401">
    <property type="entry name" value="GLYCOSYLTRANSFERASE WBBK-RELATED"/>
    <property type="match status" value="1"/>
</dbReference>